<dbReference type="NCBIfam" id="TIGR01638">
    <property type="entry name" value="Atha_cystat_rel"/>
    <property type="match status" value="1"/>
</dbReference>
<dbReference type="InterPro" id="IPR046350">
    <property type="entry name" value="Cystatin_sf"/>
</dbReference>
<name>A0A0V0HE28_SOLCH</name>
<sequence>MAEVHPRAGKRKLEEECLATEGHGVEKPFQYVIKTFIGKDGEEYYDSDDDEIRYADGGRVSVRHQKEYYRQIRESEGFDITLDLELGKRICASFMTQRGEEKDPLFLQLSHKAIEHFNSEHNTNYKFVEIVTLNTSPAAGIWCYITFLATDSDDSNASKTFQALVWRGINKKIEVRFCRLKKQGDKKPLDSDIDVKATQ</sequence>
<evidence type="ECO:0000256" key="2">
    <source>
        <dbReference type="ARBA" id="ARBA00022704"/>
    </source>
</evidence>
<dbReference type="PANTHER" id="PTHR31260:SF61">
    <property type="entry name" value="MULTICYSTATIN-LIKE ISOFORM X1"/>
    <property type="match status" value="1"/>
</dbReference>
<evidence type="ECO:0000256" key="1">
    <source>
        <dbReference type="ARBA" id="ARBA00022690"/>
    </source>
</evidence>
<organism evidence="4">
    <name type="scientific">Solanum chacoense</name>
    <name type="common">Chaco potato</name>
    <dbReference type="NCBI Taxonomy" id="4108"/>
    <lineage>
        <taxon>Eukaryota</taxon>
        <taxon>Viridiplantae</taxon>
        <taxon>Streptophyta</taxon>
        <taxon>Embryophyta</taxon>
        <taxon>Tracheophyta</taxon>
        <taxon>Spermatophyta</taxon>
        <taxon>Magnoliopsida</taxon>
        <taxon>eudicotyledons</taxon>
        <taxon>Gunneridae</taxon>
        <taxon>Pentapetalae</taxon>
        <taxon>asterids</taxon>
        <taxon>lamiids</taxon>
        <taxon>Solanales</taxon>
        <taxon>Solanaceae</taxon>
        <taxon>Solanoideae</taxon>
        <taxon>Solaneae</taxon>
        <taxon>Solanum</taxon>
    </lineage>
</organism>
<dbReference type="InterPro" id="IPR000010">
    <property type="entry name" value="Cystatin_dom"/>
</dbReference>
<reference evidence="4" key="1">
    <citation type="submission" date="2015-12" db="EMBL/GenBank/DDBJ databases">
        <title>Gene expression during late stages of embryo sac development: a critical building block for successful pollen-pistil interactions.</title>
        <authorList>
            <person name="Liu Y."/>
            <person name="Joly V."/>
            <person name="Sabar M."/>
            <person name="Matton D.P."/>
        </authorList>
    </citation>
    <scope>NUCLEOTIDE SEQUENCE</scope>
</reference>
<protein>
    <submittedName>
        <fullName evidence="4">Putative multicystatin-like</fullName>
    </submittedName>
</protein>
<evidence type="ECO:0000259" key="3">
    <source>
        <dbReference type="Pfam" id="PF00031"/>
    </source>
</evidence>
<proteinExistence type="predicted"/>
<dbReference type="AlphaFoldDB" id="A0A0V0HE28"/>
<accession>A0A0V0HE28</accession>
<dbReference type="InterPro" id="IPR006525">
    <property type="entry name" value="Cystatin-related_pln"/>
</dbReference>
<dbReference type="Pfam" id="PF00031">
    <property type="entry name" value="Cystatin"/>
    <property type="match status" value="1"/>
</dbReference>
<feature type="domain" description="Cystatin" evidence="3">
    <location>
        <begin position="104"/>
        <end position="170"/>
    </location>
</feature>
<dbReference type="EMBL" id="GEDG01021036">
    <property type="protein sequence ID" value="JAP18639.1"/>
    <property type="molecule type" value="Transcribed_RNA"/>
</dbReference>
<dbReference type="PANTHER" id="PTHR31260">
    <property type="entry name" value="CYSTATIN/MONELLIN SUPERFAMILY PROTEIN"/>
    <property type="match status" value="1"/>
</dbReference>
<keyword evidence="1" id="KW-0646">Protease inhibitor</keyword>
<dbReference type="Gene3D" id="3.10.450.10">
    <property type="match status" value="1"/>
</dbReference>
<dbReference type="InterPro" id="IPR006462">
    <property type="entry name" value="MS5"/>
</dbReference>
<keyword evidence="2" id="KW-0789">Thiol protease inhibitor</keyword>
<evidence type="ECO:0000313" key="4">
    <source>
        <dbReference type="EMBL" id="JAP18639.1"/>
    </source>
</evidence>
<dbReference type="GO" id="GO:0004869">
    <property type="term" value="F:cysteine-type endopeptidase inhibitor activity"/>
    <property type="evidence" value="ECO:0007669"/>
    <property type="project" value="UniProtKB-KW"/>
</dbReference>
<dbReference type="SUPFAM" id="SSF54403">
    <property type="entry name" value="Cystatin/monellin"/>
    <property type="match status" value="1"/>
</dbReference>